<evidence type="ECO:0000313" key="3">
    <source>
        <dbReference type="Proteomes" id="UP000886653"/>
    </source>
</evidence>
<dbReference type="EMBL" id="MU167226">
    <property type="protein sequence ID" value="KAG0149553.1"/>
    <property type="molecule type" value="Genomic_DNA"/>
</dbReference>
<reference evidence="2" key="1">
    <citation type="submission" date="2013-11" db="EMBL/GenBank/DDBJ databases">
        <title>Genome sequence of the fusiform rust pathogen reveals effectors for host alternation and coevolution with pine.</title>
        <authorList>
            <consortium name="DOE Joint Genome Institute"/>
            <person name="Smith K."/>
            <person name="Pendleton A."/>
            <person name="Kubisiak T."/>
            <person name="Anderson C."/>
            <person name="Salamov A."/>
            <person name="Aerts A."/>
            <person name="Riley R."/>
            <person name="Clum A."/>
            <person name="Lindquist E."/>
            <person name="Ence D."/>
            <person name="Campbell M."/>
            <person name="Kronenberg Z."/>
            <person name="Feau N."/>
            <person name="Dhillon B."/>
            <person name="Hamelin R."/>
            <person name="Burleigh J."/>
            <person name="Smith J."/>
            <person name="Yandell M."/>
            <person name="Nelson C."/>
            <person name="Grigoriev I."/>
            <person name="Davis J."/>
        </authorList>
    </citation>
    <scope>NUCLEOTIDE SEQUENCE</scope>
    <source>
        <strain evidence="2">G11</strain>
    </source>
</reference>
<keyword evidence="1" id="KW-0812">Transmembrane</keyword>
<dbReference type="AlphaFoldDB" id="A0A9P6NSP2"/>
<keyword evidence="3" id="KW-1185">Reference proteome</keyword>
<proteinExistence type="predicted"/>
<keyword evidence="1" id="KW-1133">Transmembrane helix</keyword>
<accession>A0A9P6NSP2</accession>
<dbReference type="Proteomes" id="UP000886653">
    <property type="component" value="Unassembled WGS sequence"/>
</dbReference>
<keyword evidence="1" id="KW-0472">Membrane</keyword>
<evidence type="ECO:0000256" key="1">
    <source>
        <dbReference type="SAM" id="Phobius"/>
    </source>
</evidence>
<feature type="transmembrane region" description="Helical" evidence="1">
    <location>
        <begin position="53"/>
        <end position="74"/>
    </location>
</feature>
<comment type="caution">
    <text evidence="2">The sequence shown here is derived from an EMBL/GenBank/DDBJ whole genome shotgun (WGS) entry which is preliminary data.</text>
</comment>
<gene>
    <name evidence="2" type="ORF">CROQUDRAFT_300036</name>
</gene>
<organism evidence="2 3">
    <name type="scientific">Cronartium quercuum f. sp. fusiforme G11</name>
    <dbReference type="NCBI Taxonomy" id="708437"/>
    <lineage>
        <taxon>Eukaryota</taxon>
        <taxon>Fungi</taxon>
        <taxon>Dikarya</taxon>
        <taxon>Basidiomycota</taxon>
        <taxon>Pucciniomycotina</taxon>
        <taxon>Pucciniomycetes</taxon>
        <taxon>Pucciniales</taxon>
        <taxon>Coleosporiaceae</taxon>
        <taxon>Cronartium</taxon>
    </lineage>
</organism>
<sequence>MPLVVVELRRFYQQSQLEAEIEATPFSSHRGKLLLGNPSQIAQETRKMARNHTLTACVGTAVHIPILIWLLSFPDTAFFRSHSWETVAYLGLHGPFSIIGNLSLLILNVHARKYHSFPDLFPECDKVT</sequence>
<feature type="transmembrane region" description="Helical" evidence="1">
    <location>
        <begin position="86"/>
        <end position="107"/>
    </location>
</feature>
<name>A0A9P6NSP2_9BASI</name>
<evidence type="ECO:0000313" key="2">
    <source>
        <dbReference type="EMBL" id="KAG0149553.1"/>
    </source>
</evidence>
<protein>
    <submittedName>
        <fullName evidence="2">Uncharacterized protein</fullName>
    </submittedName>
</protein>